<reference evidence="2" key="1">
    <citation type="journal article" date="2018" name="Int. J. Syst. Evol. Microbiol.">
        <title>Jatrophihabitans telluris sp. nov., isolated from sediment soil of lava forest wetlands and the emended description of the genus Jatrophihabitans.</title>
        <authorList>
            <person name="Lee K.C."/>
            <person name="Suh M.K."/>
            <person name="Eom M.K."/>
            <person name="Kim K.K."/>
            <person name="Kim J.S."/>
            <person name="Kim D.S."/>
            <person name="Ko S.H."/>
            <person name="Shin Y.K."/>
            <person name="Lee J.S."/>
        </authorList>
    </citation>
    <scope>NUCLEOTIDE SEQUENCE</scope>
    <source>
        <strain evidence="2">N237</strain>
    </source>
</reference>
<dbReference type="Gene3D" id="3.40.50.1820">
    <property type="entry name" value="alpha/beta hydrolase"/>
    <property type="match status" value="1"/>
</dbReference>
<gene>
    <name evidence="2" type="ORF">M6D93_09630</name>
</gene>
<dbReference type="GO" id="GO:0016787">
    <property type="term" value="F:hydrolase activity"/>
    <property type="evidence" value="ECO:0007669"/>
    <property type="project" value="UniProtKB-KW"/>
</dbReference>
<dbReference type="PANTHER" id="PTHR43798">
    <property type="entry name" value="MONOACYLGLYCEROL LIPASE"/>
    <property type="match status" value="1"/>
</dbReference>
<organism evidence="2 3">
    <name type="scientific">Jatrophihabitans telluris</name>
    <dbReference type="NCBI Taxonomy" id="2038343"/>
    <lineage>
        <taxon>Bacteria</taxon>
        <taxon>Bacillati</taxon>
        <taxon>Actinomycetota</taxon>
        <taxon>Actinomycetes</taxon>
        <taxon>Jatrophihabitantales</taxon>
        <taxon>Jatrophihabitantaceae</taxon>
        <taxon>Jatrophihabitans</taxon>
    </lineage>
</organism>
<dbReference type="PANTHER" id="PTHR43798:SF33">
    <property type="entry name" value="HYDROLASE, PUTATIVE (AFU_ORTHOLOGUE AFUA_2G14860)-RELATED"/>
    <property type="match status" value="1"/>
</dbReference>
<proteinExistence type="predicted"/>
<evidence type="ECO:0000313" key="3">
    <source>
        <dbReference type="Proteomes" id="UP001056336"/>
    </source>
</evidence>
<keyword evidence="3" id="KW-1185">Reference proteome</keyword>
<accession>A0ABY4R640</accession>
<dbReference type="Pfam" id="PF12697">
    <property type="entry name" value="Abhydrolase_6"/>
    <property type="match status" value="1"/>
</dbReference>
<sequence length="314" mass="33689">MPDRPTSSAGQTPTVPPRWFTEAIAKAAEVCSIEVDGVPINYRAWGRPAAEGVLLIHGGAAHARWWDHIAPLLTSGRRVLAVDLSGHGDSGRRDSYSLPAWADEAMAVARAGGISAAPVIVGHSMGGFVALTAARLYGSAIEGVMTIDSPVRELTPEEQAARRGVFRRLKVHPSKAEVIARWRPVPEQDVVLPYIAAHIAEHSVRPLEDGWSWKFDPAIFTRGSGMSPGLLTRLECRVAVFRSEYGLLSSAMTDVMYDRLGRLAATIEFPAAGHAVMLDQPLALVTAIRTLLADWEHSVSLSEAGPAPADSAGR</sequence>
<dbReference type="Proteomes" id="UP001056336">
    <property type="component" value="Chromosome"/>
</dbReference>
<evidence type="ECO:0000259" key="1">
    <source>
        <dbReference type="Pfam" id="PF12697"/>
    </source>
</evidence>
<dbReference type="InterPro" id="IPR029058">
    <property type="entry name" value="AB_hydrolase_fold"/>
</dbReference>
<keyword evidence="2" id="KW-0378">Hydrolase</keyword>
<dbReference type="InterPro" id="IPR000073">
    <property type="entry name" value="AB_hydrolase_1"/>
</dbReference>
<protein>
    <submittedName>
        <fullName evidence="2">Alpha/beta hydrolase</fullName>
    </submittedName>
</protein>
<dbReference type="InterPro" id="IPR050266">
    <property type="entry name" value="AB_hydrolase_sf"/>
</dbReference>
<name>A0ABY4R640_9ACTN</name>
<dbReference type="RefSeq" id="WP_249774136.1">
    <property type="nucleotide sequence ID" value="NZ_CP097332.1"/>
</dbReference>
<evidence type="ECO:0000313" key="2">
    <source>
        <dbReference type="EMBL" id="UQX90240.1"/>
    </source>
</evidence>
<dbReference type="EMBL" id="CP097332">
    <property type="protein sequence ID" value="UQX90240.1"/>
    <property type="molecule type" value="Genomic_DNA"/>
</dbReference>
<feature type="domain" description="AB hydrolase-1" evidence="1">
    <location>
        <begin position="53"/>
        <end position="285"/>
    </location>
</feature>
<reference evidence="2" key="2">
    <citation type="submission" date="2022-05" db="EMBL/GenBank/DDBJ databases">
        <authorList>
            <person name="Kim J.-S."/>
            <person name="Lee K."/>
            <person name="Suh M."/>
            <person name="Eom M."/>
            <person name="Kim J.-S."/>
            <person name="Kim D.-S."/>
            <person name="Ko S.-H."/>
            <person name="Shin Y."/>
            <person name="Lee J.-S."/>
        </authorList>
    </citation>
    <scope>NUCLEOTIDE SEQUENCE</scope>
    <source>
        <strain evidence="2">N237</strain>
    </source>
</reference>
<dbReference type="SUPFAM" id="SSF53474">
    <property type="entry name" value="alpha/beta-Hydrolases"/>
    <property type="match status" value="1"/>
</dbReference>
<dbReference type="PRINTS" id="PR00111">
    <property type="entry name" value="ABHYDROLASE"/>
</dbReference>